<dbReference type="GO" id="GO:0005737">
    <property type="term" value="C:cytoplasm"/>
    <property type="evidence" value="ECO:0007669"/>
    <property type="project" value="TreeGrafter"/>
</dbReference>
<dbReference type="InterPro" id="IPR036188">
    <property type="entry name" value="FAD/NAD-bd_sf"/>
</dbReference>
<dbReference type="PANTHER" id="PTHR13847">
    <property type="entry name" value="SARCOSINE DEHYDROGENASE-RELATED"/>
    <property type="match status" value="1"/>
</dbReference>
<dbReference type="PANTHER" id="PTHR13847:SF281">
    <property type="entry name" value="FAD DEPENDENT OXIDOREDUCTASE DOMAIN-CONTAINING PROTEIN"/>
    <property type="match status" value="1"/>
</dbReference>
<dbReference type="SUPFAM" id="SSF51905">
    <property type="entry name" value="FAD/NAD(P)-binding domain"/>
    <property type="match status" value="1"/>
</dbReference>
<dbReference type="EMBL" id="FNAV01000003">
    <property type="protein sequence ID" value="SDE36197.1"/>
    <property type="molecule type" value="Genomic_DNA"/>
</dbReference>
<reference evidence="4" key="1">
    <citation type="submission" date="2016-10" db="EMBL/GenBank/DDBJ databases">
        <authorList>
            <person name="Varghese N."/>
            <person name="Submissions S."/>
        </authorList>
    </citation>
    <scope>NUCLEOTIDE SEQUENCE [LARGE SCALE GENOMIC DNA]</scope>
    <source>
        <strain evidence="4">DSM 10146</strain>
    </source>
</reference>
<dbReference type="Pfam" id="PF01266">
    <property type="entry name" value="DAO"/>
    <property type="match status" value="1"/>
</dbReference>
<dbReference type="Gene3D" id="3.50.50.60">
    <property type="entry name" value="FAD/NAD(P)-binding domain"/>
    <property type="match status" value="1"/>
</dbReference>
<proteinExistence type="predicted"/>
<name>A0A1G7CA53_9RHOB</name>
<evidence type="ECO:0000259" key="2">
    <source>
        <dbReference type="Pfam" id="PF01266"/>
    </source>
</evidence>
<dbReference type="STRING" id="282683.SAMN04488105_10327"/>
<sequence length="439" mass="47104">MKRIYEAPAYGPQGACWWANTVPPDDWPALPGDRSTEVAVIGGGYTGLSAALHLAQEGTGVTVLEAEHAGYGASGRNGGFCCLGGSKATSGQLRRQYGPEGLMAWRATEKAAIETVAGLIADHGIEADTHSEGETLIAHSARAFGKLKAGLDEIESEYGVTPRLLEMEEMAAEGLGGPFFGAVTIPVGFALNPRKYHAGLARAARAAGATLHGHSPVTALRRDGKWMLSTPHGTLTADRVILATNGYSSEDVPDWLRARYLPVQSSVIVTEPLTEAQRAAQGWTSYQMAYDTRVLLHYFRLMPDNRFLFGMRGGLTATPRAQASISRKIRGDFAEMFPGWRDVRLSHEWAGLVCIMASLTPFAGPVPDQPGLFAGMGYHGNGVAMASHTGMLLADLVRDRAPRALLPEAMSTPPRRFPLDRHRRAMLAPAYAAASLLDL</sequence>
<protein>
    <submittedName>
        <fullName evidence="3">Glycine/D-amino acid oxidase</fullName>
    </submittedName>
</protein>
<organism evidence="3 4">
    <name type="scientific">Salipiger thiooxidans</name>
    <dbReference type="NCBI Taxonomy" id="282683"/>
    <lineage>
        <taxon>Bacteria</taxon>
        <taxon>Pseudomonadati</taxon>
        <taxon>Pseudomonadota</taxon>
        <taxon>Alphaproteobacteria</taxon>
        <taxon>Rhodobacterales</taxon>
        <taxon>Roseobacteraceae</taxon>
        <taxon>Salipiger</taxon>
    </lineage>
</organism>
<dbReference type="OrthoDB" id="9806601at2"/>
<dbReference type="GO" id="GO:0016491">
    <property type="term" value="F:oxidoreductase activity"/>
    <property type="evidence" value="ECO:0007669"/>
    <property type="project" value="UniProtKB-KW"/>
</dbReference>
<evidence type="ECO:0000313" key="3">
    <source>
        <dbReference type="EMBL" id="SDE36197.1"/>
    </source>
</evidence>
<accession>A0A1G7CA53</accession>
<dbReference type="Proteomes" id="UP000198994">
    <property type="component" value="Unassembled WGS sequence"/>
</dbReference>
<keyword evidence="1" id="KW-0560">Oxidoreductase</keyword>
<dbReference type="AlphaFoldDB" id="A0A1G7CA53"/>
<dbReference type="Gene3D" id="3.30.9.10">
    <property type="entry name" value="D-Amino Acid Oxidase, subunit A, domain 2"/>
    <property type="match status" value="1"/>
</dbReference>
<evidence type="ECO:0000256" key="1">
    <source>
        <dbReference type="ARBA" id="ARBA00023002"/>
    </source>
</evidence>
<keyword evidence="4" id="KW-1185">Reference proteome</keyword>
<feature type="domain" description="FAD dependent oxidoreductase" evidence="2">
    <location>
        <begin position="38"/>
        <end position="396"/>
    </location>
</feature>
<gene>
    <name evidence="3" type="ORF">SAMN04488105_10327</name>
</gene>
<dbReference type="RefSeq" id="WP_089955939.1">
    <property type="nucleotide sequence ID" value="NZ_FNAV01000003.1"/>
</dbReference>
<dbReference type="InterPro" id="IPR006076">
    <property type="entry name" value="FAD-dep_OxRdtase"/>
</dbReference>
<evidence type="ECO:0000313" key="4">
    <source>
        <dbReference type="Proteomes" id="UP000198994"/>
    </source>
</evidence>